<name>A0ACC1Y746_MELAZ</name>
<dbReference type="Proteomes" id="UP001164539">
    <property type="component" value="Chromosome 4"/>
</dbReference>
<proteinExistence type="predicted"/>
<protein>
    <submittedName>
        <fullName evidence="1">DnaJ domain containing protein</fullName>
    </submittedName>
</protein>
<comment type="caution">
    <text evidence="1">The sequence shown here is derived from an EMBL/GenBank/DDBJ whole genome shotgun (WGS) entry which is preliminary data.</text>
</comment>
<evidence type="ECO:0000313" key="2">
    <source>
        <dbReference type="Proteomes" id="UP001164539"/>
    </source>
</evidence>
<reference evidence="1 2" key="1">
    <citation type="journal article" date="2023" name="Science">
        <title>Complex scaffold remodeling in plant triterpene biosynthesis.</title>
        <authorList>
            <person name="De La Pena R."/>
            <person name="Hodgson H."/>
            <person name="Liu J.C."/>
            <person name="Stephenson M.J."/>
            <person name="Martin A.C."/>
            <person name="Owen C."/>
            <person name="Harkess A."/>
            <person name="Leebens-Mack J."/>
            <person name="Jimenez L.E."/>
            <person name="Osbourn A."/>
            <person name="Sattely E.S."/>
        </authorList>
    </citation>
    <scope>NUCLEOTIDE SEQUENCE [LARGE SCALE GENOMIC DNA]</scope>
    <source>
        <strain evidence="2">cv. JPN11</strain>
        <tissue evidence="1">Leaf</tissue>
    </source>
</reference>
<dbReference type="EMBL" id="CM051397">
    <property type="protein sequence ID" value="KAJ4719560.1"/>
    <property type="molecule type" value="Genomic_DNA"/>
</dbReference>
<organism evidence="1 2">
    <name type="scientific">Melia azedarach</name>
    <name type="common">Chinaberry tree</name>
    <dbReference type="NCBI Taxonomy" id="155640"/>
    <lineage>
        <taxon>Eukaryota</taxon>
        <taxon>Viridiplantae</taxon>
        <taxon>Streptophyta</taxon>
        <taxon>Embryophyta</taxon>
        <taxon>Tracheophyta</taxon>
        <taxon>Spermatophyta</taxon>
        <taxon>Magnoliopsida</taxon>
        <taxon>eudicotyledons</taxon>
        <taxon>Gunneridae</taxon>
        <taxon>Pentapetalae</taxon>
        <taxon>rosids</taxon>
        <taxon>malvids</taxon>
        <taxon>Sapindales</taxon>
        <taxon>Meliaceae</taxon>
        <taxon>Melia</taxon>
    </lineage>
</organism>
<gene>
    <name evidence="1" type="ORF">OWV82_007521</name>
</gene>
<accession>A0ACC1Y746</accession>
<evidence type="ECO:0000313" key="1">
    <source>
        <dbReference type="EMBL" id="KAJ4719560.1"/>
    </source>
</evidence>
<keyword evidence="2" id="KW-1185">Reference proteome</keyword>
<sequence>MECNKDEAIRAKQIAENKMKNGDFLGAQKFARKAQQLYPELDNVSQMLTVCEVHCSAQNKILGSEMDWYGILQIDRLADEATIKKQYRKLALLLHPDKNKFSGAEAAFKLIGEANRMLSDKTKRSVYDLKFRASTRTSAPNTGLQAKWKSVIKEQYGAASNFPNGPPQHGAPNAVPKTTSQFTGSHPFEKADNTTFWTSCSACGIRYQYYRTCVNRILRCQSCQQSFTAYDLGTKGVPLEFPWSRFQNQNGVLNPAMQNGFPNPGPSKVAAENNGGKPSTRNFSDKFTRFDPVSNAANASQAGGISKTQEKVDCRVDVKEGVGANGKEGSRMPNPNGGKPSKIGTSRNSIKRKRKSTNESDESCETRNGDEDMDLGVQDNRGHFSGQSSGFDARQQLRRSSRQKQNFSYKENHSDDEIPSSSKTLKGSKPSLSGDEDVQETGVPGGVSKGSTSASFVDGNQRELKQKGSSFLESLPNKKNKTGELKAEKTEADISGHGDKKAPNPEIIEYPDPDFNDFDKDRAENCFGVNQIWAVYDTCDGMPRFYARIRKVFSPGFKLQINWLEPDPDDESETAWCDVDLPIACGKFTAGSSEETEDHLMFSHQISWMKGSGRGSYLIYPLKGETWAIFRDWDIKWSSDPDKHRPPHQYEFVEILTDFNETVGIGVAYLGKVKGFVSLFQQTAQHGVTSFHIAPTELYRFSHRIPSFRMTGKERYGVPAGSYEFDPASLPINLNRLDDSGNVKMEFENLVTEPNGSCPKSAEGREKSVMDSRKITTPKKPERENLMLRRSPRDLGKKNDQVNSRQHTIQEEVNKHSDGKKVKKQSSILQFMGSASSSQSDDKTDDKMHLHARYGSSTSVMETFKAPRSPSGAHKIPEPLCHDFKAEKSEDKFQFDQIWALYSDTDGMPKNYAQVKIIELNPDFRLHVVPLEACLPSKDPMQPICCGTFKVKNGKTKVLSRSGFSHRVKAVAISRNIFEIYPRKGEVWAVYKNCNSELADAEQLKGECDIVEILEEHEQSIKVVVLSRINGSNSLYKARRIQRSKIGLMEIPRADLNRFSYQIPAFQQTGERDIQPNGCWNLDPSAIPGTIIID</sequence>